<dbReference type="Gene3D" id="1.10.8.10">
    <property type="entry name" value="DNA helicase RuvA subunit, C-terminal domain"/>
    <property type="match status" value="1"/>
</dbReference>
<dbReference type="HOGENOM" id="CLU_1848777_0_0_1"/>
<gene>
    <name evidence="2" type="primary">AlNc14C222G9123</name>
    <name evidence="2" type="ORF">ALNC14_102410</name>
</gene>
<proteinExistence type="predicted"/>
<dbReference type="EMBL" id="FR824267">
    <property type="protein sequence ID" value="CCA24097.1"/>
    <property type="molecule type" value="Genomic_DNA"/>
</dbReference>
<dbReference type="InterPro" id="IPR015940">
    <property type="entry name" value="UBA"/>
</dbReference>
<dbReference type="SUPFAM" id="SSF46934">
    <property type="entry name" value="UBA-like"/>
    <property type="match status" value="1"/>
</dbReference>
<organism evidence="2">
    <name type="scientific">Albugo laibachii Nc14</name>
    <dbReference type="NCBI Taxonomy" id="890382"/>
    <lineage>
        <taxon>Eukaryota</taxon>
        <taxon>Sar</taxon>
        <taxon>Stramenopiles</taxon>
        <taxon>Oomycota</taxon>
        <taxon>Peronosporomycetes</taxon>
        <taxon>Albuginales</taxon>
        <taxon>Albuginaceae</taxon>
        <taxon>Albugo</taxon>
    </lineage>
</organism>
<sequence length="139" mass="16314">MIHLLCDIRYYHQLVEWHVQIRKMKISEAFTTMRHLFEDELLTQLMRTPVTTLAFLQLQMNAIQSISMRIDNRMNEESLEAIIDRCNGTTRQRVSMKDSISMEVLQRMIAMGFDPDLVVAIYESCNKNENSTLEDLLSL</sequence>
<dbReference type="PROSITE" id="PS50030">
    <property type="entry name" value="UBA"/>
    <property type="match status" value="1"/>
</dbReference>
<name>F0WRY0_9STRA</name>
<dbReference type="InterPro" id="IPR009060">
    <property type="entry name" value="UBA-like_sf"/>
</dbReference>
<feature type="domain" description="UBA" evidence="1">
    <location>
        <begin position="99"/>
        <end position="139"/>
    </location>
</feature>
<evidence type="ECO:0000313" key="2">
    <source>
        <dbReference type="EMBL" id="CCA24097.1"/>
    </source>
</evidence>
<dbReference type="AlphaFoldDB" id="F0WRY0"/>
<reference evidence="2" key="2">
    <citation type="submission" date="2011-02" db="EMBL/GenBank/DDBJ databases">
        <authorList>
            <person name="MacLean D."/>
        </authorList>
    </citation>
    <scope>NUCLEOTIDE SEQUENCE</scope>
</reference>
<protein>
    <submittedName>
        <fullName evidence="2">AlNc14C222G9123 protein</fullName>
    </submittedName>
</protein>
<reference evidence="2" key="1">
    <citation type="journal article" date="2011" name="PLoS Biol.">
        <title>Gene gain and loss during evolution of obligate parasitism in the white rust pathogen of Arabidopsis thaliana.</title>
        <authorList>
            <person name="Kemen E."/>
            <person name="Gardiner A."/>
            <person name="Schultz-Larsen T."/>
            <person name="Kemen A.C."/>
            <person name="Balmuth A.L."/>
            <person name="Robert-Seilaniantz A."/>
            <person name="Bailey K."/>
            <person name="Holub E."/>
            <person name="Studholme D.J."/>
            <person name="Maclean D."/>
            <person name="Jones J.D."/>
        </authorList>
    </citation>
    <scope>NUCLEOTIDE SEQUENCE</scope>
</reference>
<accession>F0WRY0</accession>
<evidence type="ECO:0000259" key="1">
    <source>
        <dbReference type="PROSITE" id="PS50030"/>
    </source>
</evidence>